<dbReference type="SUPFAM" id="SSF53223">
    <property type="entry name" value="Aminoacid dehydrogenase-like, N-terminal domain"/>
    <property type="match status" value="1"/>
</dbReference>
<evidence type="ECO:0000259" key="2">
    <source>
        <dbReference type="Pfam" id="PF05088"/>
    </source>
</evidence>
<evidence type="ECO:0000313" key="7">
    <source>
        <dbReference type="EMBL" id="CAM77236.1"/>
    </source>
</evidence>
<dbReference type="Pfam" id="PF21078">
    <property type="entry name" value="GDH_HM3"/>
    <property type="match status" value="1"/>
</dbReference>
<evidence type="ECO:0000256" key="1">
    <source>
        <dbReference type="ARBA" id="ARBA00023002"/>
    </source>
</evidence>
<dbReference type="PIRSF" id="PIRSF036761">
    <property type="entry name" value="GDH_Mll4104"/>
    <property type="match status" value="1"/>
</dbReference>
<dbReference type="Pfam" id="PF21077">
    <property type="entry name" value="GDH_ACT3"/>
    <property type="match status" value="1"/>
</dbReference>
<dbReference type="PANTHER" id="PTHR43403:SF1">
    <property type="entry name" value="NAD-SPECIFIC GLUTAMATE DEHYDROGENASE"/>
    <property type="match status" value="1"/>
</dbReference>
<dbReference type="EMBL" id="CU459003">
    <property type="protein sequence ID" value="CAM77236.1"/>
    <property type="molecule type" value="Genomic_DNA"/>
</dbReference>
<dbReference type="InterPro" id="IPR049059">
    <property type="entry name" value="NAD_Glu_DH_HM1"/>
</dbReference>
<sequence length="1587" mass="173974">MNHSSDYLRSTLADDIAAIIDKHLEGERAIHSRTLAQALLAGLPAADLEELDGHQFFAITIGLLGFMQKRPPGTAAIRMYNPDLESHGWTSSHSVIEIVNDDMPFLLDSIAMRLAANTIGIHQLIHPILLIGRDDSGQLTGLGDGRAESIMHIQVDRQDAARHAEICRQLTAILAEVRTAVADWRDMRDHIKTVATGLPAHAGTAPAEDVAEDVAFLDWLHDNHFTFLGYRHFVLSGPEQAPVVAEDGESLGILRDGTVMVFDDSIALAAMPDEIRAFLNASGLLLVTKSVNQSRVHRPAHMDVIGVKYCDDQGRVIALHAFVGLFTSAAYTRNPAAIPLLRQKVNRVEARAGFPRHSHDAKALTNILETYPRDELFQISEDLLYRIALGILRIQDRPRVALFVRHDDFSRFVSCLVYLPRDRYDTPMRLAVTRILETAYDGSLDAYYTQVSDGPLARLHLLVRTRAGAAPPVDVGDLENRIAIATRSWADHLQDVLIHDMGEGRGLALARRWRDGFPAAYREHHMPPAALGDVERLERIAADEDICLNLYRPVEAPAHEARLKLLRRGETVALSDILPILEAMGLRVIAEVPHEIRAGDLKQSFWLHDFQVQSANGAAIALDQRADLFEAALAAIWRGNAESDGFNRLVLAAALPWREVVILRAYAKYLRQAGSTLSQSYVERALFDNPAQSAALVAWFKALFDPDHRCGDACLVESQTKALLDQVANADDDRILRRFFNLIGATLRTNWFQGRDYMSFKLDSTAIDDLPLPRPKVEIFVYSPRVEAVHLRGGKVARGGIRWSDRRDDFRTEILGLMKAQMVKNAVIVPVGAKGGFVVKRPPTEGGREALRAEGIVCYQTMMRGLLDLTDNLQGGEVVPPTGIVRRDGNDPYLVVAADKGTATFSDIANALSLEYGFWLGDAFASGGSKGYDHKVMGITARGAWEAVKRHFREIGIDTQTTPFTTIGVGDMSGDVFGNAMLCSPHTRLIAAFNHSHIFIDPHPDSRAHGERQRLFTAIKAWGDYDPALISQGGGVFARSAKTITISTEMAARFGIAKPSLTPTELIRVLLATPVDLLFFGGIGTYIKAHDESHAEVGDRANDAIRIDGRAICAKVVGEGANLGVTQRGRVEMAQNGIRLNTDAIDNSAGVDTSDHEVNIKILLNEVVDSGDLTPKQRDQLLASMTDEVAALVLRDNYLQTQALSVMEAGGVESLDGQARFMRLLEKAGRLDRAIEYLPTDDILVERAAHRRGLTRPELSVLLAYAKIWLHDAVMASDLPGDAFMARDLARYFPTALQQRFAGQIGQHRLRREIVATAVTNSMINRVGVGFVLDMMDRTGFGPADIARAYIVARDAYGLRSLWQEIEALDGAIPASLQIVMLTEANRLLERTTGWVLRNIPAPFDIGAAIGSLEPGITALETAGPAILPADLAEAVAARSQDYTTQGAPEALANRVGGMIVLASAADIVRLAQQHDQPVGRVGQVYFQAGNRFGLGWLRAQAQRLVSGGHWQKLAVNAATEDLHAHQRAITHSVLNRAQTLEEWSQAHDAEIARADSLLAELRAAPQLDLSMLVVANRQLKTLADGG</sequence>
<dbReference type="GO" id="GO:0004352">
    <property type="term" value="F:glutamate dehydrogenase (NAD+) activity"/>
    <property type="evidence" value="ECO:0007669"/>
    <property type="project" value="InterPro"/>
</dbReference>
<dbReference type="InterPro" id="IPR049056">
    <property type="entry name" value="NAD_Glu_DH_HM3"/>
</dbReference>
<dbReference type="Pfam" id="PF21075">
    <property type="entry name" value="GDH_ACT1"/>
    <property type="match status" value="1"/>
</dbReference>
<dbReference type="Pfam" id="PF21076">
    <property type="entry name" value="GDH_ACT2"/>
    <property type="match status" value="1"/>
</dbReference>
<reference evidence="7" key="1">
    <citation type="journal article" date="2007" name="J. Bacteriol.">
        <title>Comparative genome analysis of four magnetotactic bacteria reveals a complex set of group-specific genes implicated in magnetosome biomineralization and function.</title>
        <authorList>
            <person name="Richter M."/>
            <person name="Kube M."/>
            <person name="Bazylinski D.A."/>
            <person name="Lombardot T."/>
            <person name="Gloeckner F.O."/>
            <person name="Reinhardt R."/>
            <person name="Schueler D."/>
        </authorList>
    </citation>
    <scope>NUCLEOTIDE SEQUENCE</scope>
    <source>
        <strain evidence="7">MSR-1</strain>
    </source>
</reference>
<dbReference type="PANTHER" id="PTHR43403">
    <property type="entry name" value="NAD-SPECIFIC GLUTAMATE DEHYDROGENASE"/>
    <property type="match status" value="1"/>
</dbReference>
<name>A4U2X9_9PROT</name>
<evidence type="ECO:0000259" key="3">
    <source>
        <dbReference type="Pfam" id="PF21074"/>
    </source>
</evidence>
<dbReference type="InterPro" id="IPR049064">
    <property type="entry name" value="NAD_Glu_DH_ACT3"/>
</dbReference>
<feature type="domain" description="NAD-glutamate dehydrogenase ACT3" evidence="6">
    <location>
        <begin position="546"/>
        <end position="624"/>
    </location>
</feature>
<accession>A4U2X9</accession>
<feature type="domain" description="NAD-glutamate dehydrogenase ACT2" evidence="5">
    <location>
        <begin position="402"/>
        <end position="489"/>
    </location>
</feature>
<dbReference type="Pfam" id="PF21079">
    <property type="entry name" value="GDH_HM2"/>
    <property type="match status" value="1"/>
</dbReference>
<dbReference type="InterPro" id="IPR046346">
    <property type="entry name" value="Aminoacid_DH-like_N_sf"/>
</dbReference>
<gene>
    <name evidence="7" type="ORF">MGR_3643</name>
</gene>
<feature type="domain" description="NAD-glutamate dehydrogenase catalytic" evidence="2">
    <location>
        <begin position="721"/>
        <end position="1206"/>
    </location>
</feature>
<dbReference type="InterPro" id="IPR036291">
    <property type="entry name" value="NAD(P)-bd_dom_sf"/>
</dbReference>
<feature type="domain" description="NAD-glutamate dehydrogenase N-terminal ACT1" evidence="4">
    <location>
        <begin position="36"/>
        <end position="170"/>
    </location>
</feature>
<dbReference type="InterPro" id="IPR007780">
    <property type="entry name" value="NAD_Glu_DH_bac"/>
</dbReference>
<dbReference type="RefSeq" id="WP_106003850.1">
    <property type="nucleotide sequence ID" value="NZ_CP027527.1"/>
</dbReference>
<dbReference type="Gene3D" id="3.40.50.720">
    <property type="entry name" value="NAD(P)-binding Rossmann-like Domain"/>
    <property type="match status" value="1"/>
</dbReference>
<proteinExistence type="predicted"/>
<evidence type="ECO:0000259" key="4">
    <source>
        <dbReference type="Pfam" id="PF21075"/>
    </source>
</evidence>
<protein>
    <submittedName>
        <fullName evidence="7">Bacterial NAD-glutamate dehydrogenase</fullName>
    </submittedName>
</protein>
<dbReference type="InterPro" id="IPR049058">
    <property type="entry name" value="NAD_Glu_DH_HM2"/>
</dbReference>
<dbReference type="Pfam" id="PF21074">
    <property type="entry name" value="GDH_C"/>
    <property type="match status" value="1"/>
</dbReference>
<keyword evidence="1" id="KW-0560">Oxidoreductase</keyword>
<dbReference type="GO" id="GO:0006538">
    <property type="term" value="P:L-glutamate catabolic process"/>
    <property type="evidence" value="ECO:0007669"/>
    <property type="project" value="InterPro"/>
</dbReference>
<dbReference type="InterPro" id="IPR049062">
    <property type="entry name" value="NAD_Glu_DH_ACT2"/>
</dbReference>
<organism evidence="7">
    <name type="scientific">Magnetospirillum gryphiswaldense</name>
    <dbReference type="NCBI Taxonomy" id="55518"/>
    <lineage>
        <taxon>Bacteria</taxon>
        <taxon>Pseudomonadati</taxon>
        <taxon>Pseudomonadota</taxon>
        <taxon>Alphaproteobacteria</taxon>
        <taxon>Rhodospirillales</taxon>
        <taxon>Rhodospirillaceae</taxon>
        <taxon>Magnetospirillum</taxon>
    </lineage>
</organism>
<evidence type="ECO:0000259" key="6">
    <source>
        <dbReference type="Pfam" id="PF21077"/>
    </source>
</evidence>
<dbReference type="Pfam" id="PF21073">
    <property type="entry name" value="GDH_HM1"/>
    <property type="match status" value="1"/>
</dbReference>
<dbReference type="InterPro" id="IPR024727">
    <property type="entry name" value="NAD_Glu_DH_N_ACT1"/>
</dbReference>
<dbReference type="Pfam" id="PF05088">
    <property type="entry name" value="Bac_GDH_CD"/>
    <property type="match status" value="1"/>
</dbReference>
<dbReference type="GO" id="GO:0004069">
    <property type="term" value="F:L-aspartate:2-oxoglutarate aminotransferase activity"/>
    <property type="evidence" value="ECO:0007669"/>
    <property type="project" value="InterPro"/>
</dbReference>
<dbReference type="SUPFAM" id="SSF51735">
    <property type="entry name" value="NAD(P)-binding Rossmann-fold domains"/>
    <property type="match status" value="1"/>
</dbReference>
<dbReference type="InterPro" id="IPR028971">
    <property type="entry name" value="NAD-GDH_cat"/>
</dbReference>
<feature type="domain" description="NAD-specific glutamate dehydrogenase C-terminal" evidence="3">
    <location>
        <begin position="1252"/>
        <end position="1581"/>
    </location>
</feature>
<evidence type="ECO:0000259" key="5">
    <source>
        <dbReference type="Pfam" id="PF21076"/>
    </source>
</evidence>
<dbReference type="InterPro" id="IPR048381">
    <property type="entry name" value="GDH_C"/>
</dbReference>